<keyword evidence="2 8" id="KW-0808">Transferase</keyword>
<dbReference type="Pfam" id="PF00132">
    <property type="entry name" value="Hexapep"/>
    <property type="match status" value="1"/>
</dbReference>
<dbReference type="PANTHER" id="PTHR23416">
    <property type="entry name" value="SIALIC ACID SYNTHASE-RELATED"/>
    <property type="match status" value="1"/>
</dbReference>
<evidence type="ECO:0000256" key="5">
    <source>
        <dbReference type="ARBA" id="ARBA00055587"/>
    </source>
</evidence>
<dbReference type="InterPro" id="IPR051159">
    <property type="entry name" value="Hexapeptide_acetyltransf"/>
</dbReference>
<dbReference type="SMART" id="SM01266">
    <property type="entry name" value="Mac"/>
    <property type="match status" value="1"/>
</dbReference>
<evidence type="ECO:0000259" key="7">
    <source>
        <dbReference type="SMART" id="SM01266"/>
    </source>
</evidence>
<comment type="function">
    <text evidence="5">Acetyltransferase implicated in the O-acetylation of Nod factors.</text>
</comment>
<keyword evidence="3" id="KW-0677">Repeat</keyword>
<dbReference type="EMBL" id="CP019633">
    <property type="protein sequence ID" value="AQQ09676.1"/>
    <property type="molecule type" value="Genomic_DNA"/>
</dbReference>
<evidence type="ECO:0000256" key="2">
    <source>
        <dbReference type="ARBA" id="ARBA00022679"/>
    </source>
</evidence>
<sequence>MSDRAGSPLLANKTRRQKIFSEFQGNIDSNKFCKALQNDDLHFAKKKFSYTFESRPKHSNCNYAGKRLKSASKGLFLRGIMTEYEKMMAGELYYAGDPELRKIRSYARSLLDEMNKSVSEIKPGQRYELAEKLFGRMGENLFLQPPFYCDYGENIELGDNVFFNYGCVFLDVAKIRVGSNVLFAPNVQVYTASHPLDFSLRRDEQEFGKPITIGDDAWIGGGAIICPGVKVGKCSVVGAGAVVTKDVAPSTVAAGNPARVIKRI</sequence>
<evidence type="ECO:0000256" key="3">
    <source>
        <dbReference type="ARBA" id="ARBA00022737"/>
    </source>
</evidence>
<dbReference type="CDD" id="cd03357">
    <property type="entry name" value="LbH_MAT_GAT"/>
    <property type="match status" value="1"/>
</dbReference>
<dbReference type="Proteomes" id="UP000188273">
    <property type="component" value="Chromosome"/>
</dbReference>
<dbReference type="Gene3D" id="2.160.10.10">
    <property type="entry name" value="Hexapeptide repeat proteins"/>
    <property type="match status" value="1"/>
</dbReference>
<dbReference type="InterPro" id="IPR024688">
    <property type="entry name" value="Mac_dom"/>
</dbReference>
<dbReference type="AlphaFoldDB" id="A0A1Q2HQZ2"/>
<evidence type="ECO:0000313" key="8">
    <source>
        <dbReference type="EMBL" id="AQQ09676.1"/>
    </source>
</evidence>
<evidence type="ECO:0000313" key="9">
    <source>
        <dbReference type="Proteomes" id="UP000188273"/>
    </source>
</evidence>
<dbReference type="InterPro" id="IPR001451">
    <property type="entry name" value="Hexapep"/>
</dbReference>
<gene>
    <name evidence="8" type="primary">maa_2</name>
    <name evidence="8" type="ORF">L21SP3_01486</name>
</gene>
<proteinExistence type="inferred from homology"/>
<dbReference type="InterPro" id="IPR011004">
    <property type="entry name" value="Trimer_LpxA-like_sf"/>
</dbReference>
<name>A0A1Q2HQZ2_9BACT</name>
<reference evidence="9" key="1">
    <citation type="submission" date="2017-02" db="EMBL/GenBank/DDBJ databases">
        <title>Comparative genomics and description of representatives of a novel lineage of planctomycetes thriving in anoxic sediments.</title>
        <authorList>
            <person name="Spring S."/>
            <person name="Bunk B."/>
            <person name="Sproer C."/>
            <person name="Klenk H.-P."/>
        </authorList>
    </citation>
    <scope>NUCLEOTIDE SEQUENCE [LARGE SCALE GENOMIC DNA]</scope>
    <source>
        <strain evidence="9">L21-RPul-D3</strain>
    </source>
</reference>
<organism evidence="8 9">
    <name type="scientific">Sedimentisphaera cyanobacteriorum</name>
    <dbReference type="NCBI Taxonomy" id="1940790"/>
    <lineage>
        <taxon>Bacteria</taxon>
        <taxon>Pseudomonadati</taxon>
        <taxon>Planctomycetota</taxon>
        <taxon>Phycisphaerae</taxon>
        <taxon>Sedimentisphaerales</taxon>
        <taxon>Sedimentisphaeraceae</taxon>
        <taxon>Sedimentisphaera</taxon>
    </lineage>
</organism>
<keyword evidence="4 8" id="KW-0012">Acyltransferase</keyword>
<dbReference type="PROSITE" id="PS00101">
    <property type="entry name" value="HEXAPEP_TRANSFERASES"/>
    <property type="match status" value="1"/>
</dbReference>
<evidence type="ECO:0000256" key="4">
    <source>
        <dbReference type="ARBA" id="ARBA00023315"/>
    </source>
</evidence>
<dbReference type="GO" id="GO:0008374">
    <property type="term" value="F:O-acyltransferase activity"/>
    <property type="evidence" value="ECO:0007669"/>
    <property type="project" value="TreeGrafter"/>
</dbReference>
<dbReference type="PANTHER" id="PTHR23416:SF23">
    <property type="entry name" value="ACETYLTRANSFERASE C18B11.09C-RELATED"/>
    <property type="match status" value="1"/>
</dbReference>
<dbReference type="SUPFAM" id="SSF51161">
    <property type="entry name" value="Trimeric LpxA-like enzymes"/>
    <property type="match status" value="1"/>
</dbReference>
<dbReference type="FunFam" id="2.160.10.10:FF:000025">
    <property type="entry name" value="Hexapeptide-repeat containing-acetyltransferase"/>
    <property type="match status" value="1"/>
</dbReference>
<keyword evidence="9" id="KW-1185">Reference proteome</keyword>
<comment type="similarity">
    <text evidence="1">Belongs to the transferase hexapeptide repeat family.</text>
</comment>
<accession>A0A1Q2HQZ2</accession>
<evidence type="ECO:0000256" key="1">
    <source>
        <dbReference type="ARBA" id="ARBA00007274"/>
    </source>
</evidence>
<feature type="domain" description="Maltose/galactoside acetyltransferase" evidence="7">
    <location>
        <begin position="84"/>
        <end position="139"/>
    </location>
</feature>
<dbReference type="InterPro" id="IPR018357">
    <property type="entry name" value="Hexapep_transf_CS"/>
</dbReference>
<protein>
    <recommendedName>
        <fullName evidence="6">Nodulation protein L</fullName>
    </recommendedName>
</protein>
<evidence type="ECO:0000256" key="6">
    <source>
        <dbReference type="ARBA" id="ARBA00067695"/>
    </source>
</evidence>
<dbReference type="KEGG" id="pbu:L21SP3_01486"/>
<dbReference type="Pfam" id="PF12464">
    <property type="entry name" value="Mac"/>
    <property type="match status" value="1"/>
</dbReference>
<dbReference type="GO" id="GO:0016407">
    <property type="term" value="F:acetyltransferase activity"/>
    <property type="evidence" value="ECO:0007669"/>
    <property type="project" value="InterPro"/>
</dbReference>